<gene>
    <name evidence="1" type="ORF">ANCCAN_13231</name>
</gene>
<keyword evidence="2" id="KW-1185">Reference proteome</keyword>
<sequence length="63" mass="6934">MGTQSQFEVRKFVTPDPSVDPKSGSTTSFAQVAWCKDGEAVGCRSLLPSPRPPSYLYTYGEFK</sequence>
<accession>A0A368GCS9</accession>
<protein>
    <submittedName>
        <fullName evidence="1">Uncharacterized protein</fullName>
    </submittedName>
</protein>
<dbReference type="AlphaFoldDB" id="A0A368GCS9"/>
<organism evidence="1 2">
    <name type="scientific">Ancylostoma caninum</name>
    <name type="common">Dog hookworm</name>
    <dbReference type="NCBI Taxonomy" id="29170"/>
    <lineage>
        <taxon>Eukaryota</taxon>
        <taxon>Metazoa</taxon>
        <taxon>Ecdysozoa</taxon>
        <taxon>Nematoda</taxon>
        <taxon>Chromadorea</taxon>
        <taxon>Rhabditida</taxon>
        <taxon>Rhabditina</taxon>
        <taxon>Rhabditomorpha</taxon>
        <taxon>Strongyloidea</taxon>
        <taxon>Ancylostomatidae</taxon>
        <taxon>Ancylostomatinae</taxon>
        <taxon>Ancylostoma</taxon>
    </lineage>
</organism>
<proteinExistence type="predicted"/>
<evidence type="ECO:0000313" key="2">
    <source>
        <dbReference type="Proteomes" id="UP000252519"/>
    </source>
</evidence>
<evidence type="ECO:0000313" key="1">
    <source>
        <dbReference type="EMBL" id="RCN40820.1"/>
    </source>
</evidence>
<dbReference type="EMBL" id="JOJR01000264">
    <property type="protein sequence ID" value="RCN40820.1"/>
    <property type="molecule type" value="Genomic_DNA"/>
</dbReference>
<dbReference type="Proteomes" id="UP000252519">
    <property type="component" value="Unassembled WGS sequence"/>
</dbReference>
<comment type="caution">
    <text evidence="1">The sequence shown here is derived from an EMBL/GenBank/DDBJ whole genome shotgun (WGS) entry which is preliminary data.</text>
</comment>
<name>A0A368GCS9_ANCCA</name>
<reference evidence="1 2" key="1">
    <citation type="submission" date="2014-10" db="EMBL/GenBank/DDBJ databases">
        <title>Draft genome of the hookworm Ancylostoma caninum.</title>
        <authorList>
            <person name="Mitreva M."/>
        </authorList>
    </citation>
    <scope>NUCLEOTIDE SEQUENCE [LARGE SCALE GENOMIC DNA]</scope>
    <source>
        <strain evidence="1 2">Baltimore</strain>
    </source>
</reference>